<protein>
    <submittedName>
        <fullName evidence="1">Uncharacterized protein</fullName>
    </submittedName>
</protein>
<organism evidence="1 2">
    <name type="scientific">Streptomyces phage Faust</name>
    <dbReference type="NCBI Taxonomy" id="2767565"/>
    <lineage>
        <taxon>Viruses</taxon>
        <taxon>Duplodnaviria</taxon>
        <taxon>Heunggongvirae</taxon>
        <taxon>Uroviricota</taxon>
        <taxon>Caudoviricetes</taxon>
        <taxon>Stanwilliamsviridae</taxon>
        <taxon>Loccivirinae</taxon>
        <taxon>Faustvirus</taxon>
        <taxon>Faustvirus faust</taxon>
    </lineage>
</organism>
<sequence length="55" mass="6315">MAAKKKDLLDCRTKEDVKAFAKKHSLPLKTDNRNNKITVGGWVCVFSGDRFQYIE</sequence>
<evidence type="ECO:0000313" key="1">
    <source>
        <dbReference type="EMBL" id="QNN99110.1"/>
    </source>
</evidence>
<evidence type="ECO:0000313" key="2">
    <source>
        <dbReference type="Proteomes" id="UP000516151"/>
    </source>
</evidence>
<name>A0A7G9UYK5_9CAUD</name>
<gene>
    <name evidence="1" type="primary">4</name>
    <name evidence="1" type="ORF">SEA_FAUST_4</name>
</gene>
<accession>A0A7G9UYK5</accession>
<reference evidence="1 2" key="1">
    <citation type="submission" date="2020-06" db="EMBL/GenBank/DDBJ databases">
        <authorList>
            <person name="Arora M.N."/>
            <person name="Dalling M.T."/>
            <person name="Dawson S.P.M."/>
            <person name="Elia S.N."/>
            <person name="Burke B."/>
            <person name="Shaffer C.D."/>
            <person name="Weston-Hafer K.A."/>
            <person name="Garlena R.A."/>
            <person name="Russell D.A."/>
            <person name="Pope W.H."/>
            <person name="Jacobs-Sera D."/>
            <person name="Hatfull G.F."/>
        </authorList>
    </citation>
    <scope>NUCLEOTIDE SEQUENCE [LARGE SCALE GENOMIC DNA]</scope>
</reference>
<dbReference type="RefSeq" id="YP_010651617.1">
    <property type="nucleotide sequence ID" value="NC_070783.1"/>
</dbReference>
<keyword evidence="2" id="KW-1185">Reference proteome</keyword>
<dbReference type="KEGG" id="vg:77927299"/>
<proteinExistence type="predicted"/>
<dbReference type="EMBL" id="MT684598">
    <property type="protein sequence ID" value="QNN99110.1"/>
    <property type="molecule type" value="Genomic_DNA"/>
</dbReference>
<dbReference type="Proteomes" id="UP000516151">
    <property type="component" value="Segment"/>
</dbReference>
<dbReference type="GeneID" id="77927299"/>